<dbReference type="AlphaFoldDB" id="A0A9J6ZFL1"/>
<dbReference type="EMBL" id="CP097899">
    <property type="protein sequence ID" value="URN94934.1"/>
    <property type="molecule type" value="Genomic_DNA"/>
</dbReference>
<reference evidence="1" key="1">
    <citation type="submission" date="2022-05" db="EMBL/GenBank/DDBJ databases">
        <title>Novel bacterial taxa in a minimal lignocellulolytic consortium and its capacity to transform plastics disclosed by genome-resolved metagenomics.</title>
        <authorList>
            <person name="Rodriguez C.A.D."/>
            <person name="Diaz-Garcia L."/>
            <person name="Herrera K."/>
            <person name="Tarazona N.A."/>
            <person name="Sproer C."/>
            <person name="Overmann J."/>
            <person name="Jimenez D.J."/>
        </authorList>
    </citation>
    <scope>NUCLEOTIDE SEQUENCE</scope>
    <source>
        <strain evidence="1">MAG5</strain>
    </source>
</reference>
<dbReference type="KEGG" id="plig:NAG76_01360"/>
<dbReference type="Proteomes" id="UP001056756">
    <property type="component" value="Chromosome"/>
</dbReference>
<dbReference type="Gene3D" id="3.20.20.410">
    <property type="entry name" value="Protein of unknown function UPF0759"/>
    <property type="match status" value="1"/>
</dbReference>
<dbReference type="PANTHER" id="PTHR30348">
    <property type="entry name" value="UNCHARACTERIZED PROTEIN YECE"/>
    <property type="match status" value="1"/>
</dbReference>
<evidence type="ECO:0000313" key="2">
    <source>
        <dbReference type="Proteomes" id="UP001056756"/>
    </source>
</evidence>
<dbReference type="InterPro" id="IPR002763">
    <property type="entry name" value="DUF72"/>
</dbReference>
<dbReference type="SUPFAM" id="SSF117396">
    <property type="entry name" value="TM1631-like"/>
    <property type="match status" value="1"/>
</dbReference>
<gene>
    <name evidence="1" type="ORF">NAG76_01360</name>
</gene>
<sequence length="292" mass="33712">MSIYIGLGGWGDHDSLYSKGVRSTDKLSAYAKHFEIVEIDSTFYAIQSPERIRQWIAQTPPHFKFIVKAYQGMTGHQRGSTGIASKKEEMFAAFLTMIQPLIELDRLLCVLFQYPPWFDCMTKHVMVLRSTKKLMGDIPCSLEFRHQSWFKSEMRAKTIQFMKDEQWIHSVCDEPQAGDGSIPMIIESTDKILTMVRLHGRNESGWNDTGDDKWREVRYLYDYSEQQLAEWLPRLEQLSQGSQDVFVIFNNNSGGHAARNAKMLMMLLGQKRPDGKQPMDALPQSVEQLELF</sequence>
<dbReference type="InterPro" id="IPR036520">
    <property type="entry name" value="UPF0759_sf"/>
</dbReference>
<proteinExistence type="predicted"/>
<accession>A0A9J6ZFL1</accession>
<organism evidence="1 2">
    <name type="scientific">Candidatus Pristimantibacillus lignocellulolyticus</name>
    <dbReference type="NCBI Taxonomy" id="2994561"/>
    <lineage>
        <taxon>Bacteria</taxon>
        <taxon>Bacillati</taxon>
        <taxon>Bacillota</taxon>
        <taxon>Bacilli</taxon>
        <taxon>Bacillales</taxon>
        <taxon>Paenibacillaceae</taxon>
        <taxon>Candidatus Pristimantibacillus</taxon>
    </lineage>
</organism>
<name>A0A9J6ZFL1_9BACL</name>
<protein>
    <submittedName>
        <fullName evidence="1">DUF72 domain-containing protein</fullName>
    </submittedName>
</protein>
<dbReference type="Pfam" id="PF01904">
    <property type="entry name" value="DUF72"/>
    <property type="match status" value="1"/>
</dbReference>
<dbReference type="PANTHER" id="PTHR30348:SF13">
    <property type="entry name" value="UPF0759 PROTEIN YUNF"/>
    <property type="match status" value="1"/>
</dbReference>
<evidence type="ECO:0000313" key="1">
    <source>
        <dbReference type="EMBL" id="URN94934.1"/>
    </source>
</evidence>